<evidence type="ECO:0000313" key="2">
    <source>
        <dbReference type="EMBL" id="SVA82263.1"/>
    </source>
</evidence>
<dbReference type="Pfam" id="PF23500">
    <property type="entry name" value="DUF7133"/>
    <property type="match status" value="1"/>
</dbReference>
<dbReference type="InterPro" id="IPR011041">
    <property type="entry name" value="Quinoprot_gluc/sorb_DH_b-prop"/>
</dbReference>
<organism evidence="2">
    <name type="scientific">marine metagenome</name>
    <dbReference type="NCBI Taxonomy" id="408172"/>
    <lineage>
        <taxon>unclassified sequences</taxon>
        <taxon>metagenomes</taxon>
        <taxon>ecological metagenomes</taxon>
    </lineage>
</organism>
<name>A0A381Z099_9ZZZZ</name>
<evidence type="ECO:0000259" key="1">
    <source>
        <dbReference type="Pfam" id="PF23500"/>
    </source>
</evidence>
<dbReference type="Gene3D" id="2.120.10.30">
    <property type="entry name" value="TolB, C-terminal domain"/>
    <property type="match status" value="1"/>
</dbReference>
<proteinExistence type="predicted"/>
<dbReference type="PANTHER" id="PTHR33546">
    <property type="entry name" value="LARGE, MULTIFUNCTIONAL SECRETED PROTEIN-RELATED"/>
    <property type="match status" value="1"/>
</dbReference>
<sequence>MKRLTPLCVCVLGFVLLNAAEQQLVNTQEITTPFVKPADALEGISLPDEFRVQLSAAEPDVQQPIAMAWDSRGRLWVAECYTYAESRVNFDLRLKDRILIFEDTDNDGVFDRRKVFWDQASQLTSIVLGFGGVWAACAPNILFIPDRNGDDVPDDVPEVVLDGFDNDTVRHNIVNGLKWGPDGWLYGRHGILANSEVGVPGTSQEKRARINCSIFRYHPVTKEFDVVCRGTTNSWGHDWDRHGQLFFINSVIGHLWHAVPGARYRRMYGNHFDKFLYELIPQTGDHFHWDQGNEHWADLKKKGMTLTSDAAGGGHAHCGMMIYGADNWPEEYRGRVFTLNLHGRRINQDTLYRQGAGYAGSHADDFMLTRDLWFRGIDLAYGPDGGVFVLDWSDIGECHDSDGIHRTSGRIFKITHGKTKALKKDLSKLSSLDLAKLQTHTNEWHVRMARRLLQERAVAGDDLGQVREHLFELYSGSVSISHRLRAMWALHATGGLDEDWLLEQSNDESEHIRVWAIKLLTDGGQVSVKVLSRFVEMAGTDMAGLVQLNLASTLRLLPLAKRWPLATPLVSHKRYSADPVLPLMIWYGINPAVGEDRDRAVELLAKCQIPKIRQFIARRLAGDPSETKGQD</sequence>
<reference evidence="2" key="1">
    <citation type="submission" date="2018-05" db="EMBL/GenBank/DDBJ databases">
        <authorList>
            <person name="Lanie J.A."/>
            <person name="Ng W.-L."/>
            <person name="Kazmierczak K.M."/>
            <person name="Andrzejewski T.M."/>
            <person name="Davidsen T.M."/>
            <person name="Wayne K.J."/>
            <person name="Tettelin H."/>
            <person name="Glass J.I."/>
            <person name="Rusch D."/>
            <person name="Podicherti R."/>
            <person name="Tsui H.-C.T."/>
            <person name="Winkler M.E."/>
        </authorList>
    </citation>
    <scope>NUCLEOTIDE SEQUENCE</scope>
</reference>
<dbReference type="InterPro" id="IPR013428">
    <property type="entry name" value="Membrane-bound_put_N"/>
</dbReference>
<protein>
    <recommendedName>
        <fullName evidence="1">DUF7133 domain-containing protein</fullName>
    </recommendedName>
</protein>
<dbReference type="PANTHER" id="PTHR33546:SF1">
    <property type="entry name" value="LARGE, MULTIFUNCTIONAL SECRETED PROTEIN"/>
    <property type="match status" value="1"/>
</dbReference>
<dbReference type="AlphaFoldDB" id="A0A381Z099"/>
<gene>
    <name evidence="2" type="ORF">METZ01_LOCUS135117</name>
</gene>
<feature type="domain" description="DUF7133" evidence="1">
    <location>
        <begin position="37"/>
        <end position="393"/>
    </location>
</feature>
<dbReference type="NCBIfam" id="TIGR02604">
    <property type="entry name" value="Piru_Ver_Nterm"/>
    <property type="match status" value="1"/>
</dbReference>
<dbReference type="InterPro" id="IPR055557">
    <property type="entry name" value="DUF7133"/>
</dbReference>
<dbReference type="InterPro" id="IPR011042">
    <property type="entry name" value="6-blade_b-propeller_TolB-like"/>
</dbReference>
<dbReference type="SUPFAM" id="SSF50952">
    <property type="entry name" value="Soluble quinoprotein glucose dehydrogenase"/>
    <property type="match status" value="1"/>
</dbReference>
<accession>A0A381Z099</accession>
<dbReference type="EMBL" id="UINC01019432">
    <property type="protein sequence ID" value="SVA82263.1"/>
    <property type="molecule type" value="Genomic_DNA"/>
</dbReference>